<dbReference type="GeneID" id="28761168"/>
<keyword evidence="3" id="KW-1185">Reference proteome</keyword>
<evidence type="ECO:0000256" key="1">
    <source>
        <dbReference type="SAM" id="MobiDB-lite"/>
    </source>
</evidence>
<evidence type="ECO:0000313" key="3">
    <source>
        <dbReference type="Proteomes" id="UP000077069"/>
    </source>
</evidence>
<organism evidence="2 3">
    <name type="scientific">Paraphaeosphaeria sporulosa</name>
    <dbReference type="NCBI Taxonomy" id="1460663"/>
    <lineage>
        <taxon>Eukaryota</taxon>
        <taxon>Fungi</taxon>
        <taxon>Dikarya</taxon>
        <taxon>Ascomycota</taxon>
        <taxon>Pezizomycotina</taxon>
        <taxon>Dothideomycetes</taxon>
        <taxon>Pleosporomycetidae</taxon>
        <taxon>Pleosporales</taxon>
        <taxon>Massarineae</taxon>
        <taxon>Didymosphaeriaceae</taxon>
        <taxon>Paraphaeosphaeria</taxon>
    </lineage>
</organism>
<sequence length="170" mass="18835">MSRPQRLAPSRDFPAIQRRIHAMSPPPMGSPYASHISTVPPQQHTPLMSPPALSHGNRSAPVSPDDGQLIHNAGSEQWPLMQQYANLYHRHTEPLFDGLWISSDGRQGQACTGVSANLFVQHPEMADMAGSLKQKSNGLYDGQNFSQYWDAQQGVQQFPYQGASDTRDQL</sequence>
<dbReference type="Proteomes" id="UP000077069">
    <property type="component" value="Unassembled WGS sequence"/>
</dbReference>
<feature type="compositionally biased region" description="Polar residues" evidence="1">
    <location>
        <begin position="35"/>
        <end position="46"/>
    </location>
</feature>
<dbReference type="InParanoid" id="A0A177CRU5"/>
<proteinExistence type="predicted"/>
<dbReference type="AlphaFoldDB" id="A0A177CRU5"/>
<dbReference type="EMBL" id="KV441549">
    <property type="protein sequence ID" value="OAG10254.1"/>
    <property type="molecule type" value="Genomic_DNA"/>
</dbReference>
<gene>
    <name evidence="2" type="ORF">CC84DRAFT_1161232</name>
</gene>
<feature type="region of interest" description="Disordered" evidence="1">
    <location>
        <begin position="21"/>
        <end position="63"/>
    </location>
</feature>
<name>A0A177CRU5_9PLEO</name>
<protein>
    <submittedName>
        <fullName evidence="2">Uncharacterized protein</fullName>
    </submittedName>
</protein>
<accession>A0A177CRU5</accession>
<evidence type="ECO:0000313" key="2">
    <source>
        <dbReference type="EMBL" id="OAG10254.1"/>
    </source>
</evidence>
<reference evidence="2 3" key="1">
    <citation type="submission" date="2016-05" db="EMBL/GenBank/DDBJ databases">
        <title>Comparative analysis of secretome profiles of manganese(II)-oxidizing ascomycete fungi.</title>
        <authorList>
            <consortium name="DOE Joint Genome Institute"/>
            <person name="Zeiner C.A."/>
            <person name="Purvine S.O."/>
            <person name="Zink E.M."/>
            <person name="Wu S."/>
            <person name="Pasa-Tolic L."/>
            <person name="Chaput D.L."/>
            <person name="Haridas S."/>
            <person name="Grigoriev I.V."/>
            <person name="Santelli C.M."/>
            <person name="Hansel C.M."/>
        </authorList>
    </citation>
    <scope>NUCLEOTIDE SEQUENCE [LARGE SCALE GENOMIC DNA]</scope>
    <source>
        <strain evidence="2 3">AP3s5-JAC2a</strain>
    </source>
</reference>
<dbReference type="RefSeq" id="XP_018040619.1">
    <property type="nucleotide sequence ID" value="XM_018177682.1"/>
</dbReference>